<dbReference type="PANTHER" id="PTHR34203:SF15">
    <property type="entry name" value="SLL1173 PROTEIN"/>
    <property type="match status" value="1"/>
</dbReference>
<dbReference type="Proteomes" id="UP000789941">
    <property type="component" value="Unassembled WGS sequence"/>
</dbReference>
<dbReference type="NCBIfam" id="TIGR01444">
    <property type="entry name" value="fkbM_fam"/>
    <property type="match status" value="1"/>
</dbReference>
<evidence type="ECO:0000259" key="1">
    <source>
        <dbReference type="Pfam" id="PF05050"/>
    </source>
</evidence>
<organism evidence="2 3">
    <name type="scientific">Candidatus Bilamarchaeum dharawalense</name>
    <dbReference type="NCBI Taxonomy" id="2885759"/>
    <lineage>
        <taxon>Archaea</taxon>
        <taxon>Candidatus Micrarchaeota</taxon>
        <taxon>Candidatus Micrarchaeia</taxon>
        <taxon>Candidatus Anstonellales</taxon>
        <taxon>Candidatus Bilamarchaeaceae</taxon>
        <taxon>Candidatus Bilamarchaeum</taxon>
    </lineage>
</organism>
<proteinExistence type="predicted"/>
<gene>
    <name evidence="2" type="primary">aglP_2</name>
    <name evidence="2" type="ORF">LFW2832_00988</name>
</gene>
<keyword evidence="2" id="KW-0489">Methyltransferase</keyword>
<dbReference type="InterPro" id="IPR029063">
    <property type="entry name" value="SAM-dependent_MTases_sf"/>
</dbReference>
<evidence type="ECO:0000313" key="2">
    <source>
        <dbReference type="EMBL" id="VVC04499.1"/>
    </source>
</evidence>
<dbReference type="InterPro" id="IPR052514">
    <property type="entry name" value="SAM-dependent_MTase"/>
</dbReference>
<dbReference type="GO" id="GO:0032259">
    <property type="term" value="P:methylation"/>
    <property type="evidence" value="ECO:0007669"/>
    <property type="project" value="UniProtKB-KW"/>
</dbReference>
<dbReference type="Gene3D" id="3.40.50.150">
    <property type="entry name" value="Vaccinia Virus protein VP39"/>
    <property type="match status" value="1"/>
</dbReference>
<dbReference type="PANTHER" id="PTHR34203">
    <property type="entry name" value="METHYLTRANSFERASE, FKBM FAMILY PROTEIN"/>
    <property type="match status" value="1"/>
</dbReference>
<comment type="caution">
    <text evidence="2">The sequence shown here is derived from an EMBL/GenBank/DDBJ whole genome shotgun (WGS) entry which is preliminary data.</text>
</comment>
<accession>A0A5E4LSX2</accession>
<dbReference type="EMBL" id="CABMJJ010000009">
    <property type="protein sequence ID" value="VVC04499.1"/>
    <property type="molecule type" value="Genomic_DNA"/>
</dbReference>
<dbReference type="GO" id="GO:0008168">
    <property type="term" value="F:methyltransferase activity"/>
    <property type="evidence" value="ECO:0007669"/>
    <property type="project" value="UniProtKB-KW"/>
</dbReference>
<dbReference type="EC" id="2.1.1.-" evidence="2"/>
<dbReference type="Pfam" id="PF05050">
    <property type="entry name" value="Methyltransf_21"/>
    <property type="match status" value="1"/>
</dbReference>
<name>A0A5E4LSX2_9ARCH</name>
<protein>
    <submittedName>
        <fullName evidence="2">Hexuronic acid methyltransferase AglP</fullName>
        <ecNumber evidence="2">2.1.1.-</ecNumber>
    </submittedName>
</protein>
<feature type="domain" description="Methyltransferase FkbM" evidence="1">
    <location>
        <begin position="92"/>
        <end position="253"/>
    </location>
</feature>
<reference evidence="2 3" key="1">
    <citation type="submission" date="2019-08" db="EMBL/GenBank/DDBJ databases">
        <authorList>
            <person name="Vazquez-Campos X."/>
        </authorList>
    </citation>
    <scope>NUCLEOTIDE SEQUENCE [LARGE SCALE GENOMIC DNA]</scope>
    <source>
        <strain evidence="2">LFW-283_2</strain>
    </source>
</reference>
<sequence>MNILQRLSKRFGMYGWRSIFWFPYYVILKSGMIYNSVRYKHKPKESVKVGNNIMHLNPKDKGISVDLILNPNREELSQIMLTSIKNDDCILDVGGNIGYYALKEAEIVKGHGKLFVIEPVSENVKWLTKNMLVNGYKDTMIFQKAMGDVRGEVAINLSEHSNMHTFTIRTDDRQIGQETVELDTIDHFCSEQKIIPNFIRMDVEGYEYEIIKGAEKILSKNNVIKLMIEFHPQLMGYEKARNFLSILSKHGFESEYVVYDNLFYPFFALGSLPYHALLFLEGMFLQRSNRLLGKVHKNIRIQDMLKDNDLLNGKIGWPHILFVKRKTSSSLRH</sequence>
<keyword evidence="2" id="KW-0808">Transferase</keyword>
<dbReference type="AlphaFoldDB" id="A0A5E4LSX2"/>
<dbReference type="SUPFAM" id="SSF53335">
    <property type="entry name" value="S-adenosyl-L-methionine-dependent methyltransferases"/>
    <property type="match status" value="1"/>
</dbReference>
<evidence type="ECO:0000313" key="3">
    <source>
        <dbReference type="Proteomes" id="UP000789941"/>
    </source>
</evidence>
<dbReference type="InterPro" id="IPR006342">
    <property type="entry name" value="FkbM_mtfrase"/>
</dbReference>